<sequence length="208" mass="24392">MVKAVNINLVIFLAALIISIETAPEWDDHAIMEEAAELLERARTVVGNRQRDVNKSFPARNPANVESYIGKWIKKAISRAFPEPSQFTEQELLQEPNQCMHLRQIHFTRAYHSFVFERLKTLFVKIQLRIAQQQNSERLSTGLVCVAPHLLWRYDQERTWRERLIELCSKNELSQSMCHSLREVTLPEYDWEPVRKIVLPNLVDELAR</sequence>
<evidence type="ECO:0000313" key="3">
    <source>
        <dbReference type="Proteomes" id="UP000320475"/>
    </source>
</evidence>
<name>A0A507BZL2_9FUNG</name>
<feature type="non-terminal residue" evidence="2">
    <location>
        <position position="208"/>
    </location>
</feature>
<evidence type="ECO:0000313" key="2">
    <source>
        <dbReference type="EMBL" id="TPX32571.1"/>
    </source>
</evidence>
<feature type="signal peptide" evidence="1">
    <location>
        <begin position="1"/>
        <end position="22"/>
    </location>
</feature>
<reference evidence="2 3" key="1">
    <citation type="journal article" date="2019" name="Sci. Rep.">
        <title>Comparative genomics of chytrid fungi reveal insights into the obligate biotrophic and pathogenic lifestyle of Synchytrium endobioticum.</title>
        <authorList>
            <person name="van de Vossenberg B.T.L.H."/>
            <person name="Warris S."/>
            <person name="Nguyen H.D.T."/>
            <person name="van Gent-Pelzer M.P.E."/>
            <person name="Joly D.L."/>
            <person name="van de Geest H.C."/>
            <person name="Bonants P.J.M."/>
            <person name="Smith D.S."/>
            <person name="Levesque C.A."/>
            <person name="van der Lee T.A.J."/>
        </authorList>
    </citation>
    <scope>NUCLEOTIDE SEQUENCE [LARGE SCALE GENOMIC DNA]</scope>
    <source>
        <strain evidence="2 3">LEV6574</strain>
    </source>
</reference>
<protein>
    <submittedName>
        <fullName evidence="2">Uncharacterized protein</fullName>
    </submittedName>
</protein>
<evidence type="ECO:0000256" key="1">
    <source>
        <dbReference type="SAM" id="SignalP"/>
    </source>
</evidence>
<dbReference type="AlphaFoldDB" id="A0A507BZL2"/>
<dbReference type="Proteomes" id="UP000320475">
    <property type="component" value="Unassembled WGS sequence"/>
</dbReference>
<proteinExistence type="predicted"/>
<dbReference type="EMBL" id="QEAM01000961">
    <property type="protein sequence ID" value="TPX32571.1"/>
    <property type="molecule type" value="Genomic_DNA"/>
</dbReference>
<accession>A0A507BZL2</accession>
<gene>
    <name evidence="2" type="ORF">SeLEV6574_g08454</name>
</gene>
<dbReference type="VEuPathDB" id="FungiDB:SeMB42_g07911"/>
<feature type="chain" id="PRO_5021433256" evidence="1">
    <location>
        <begin position="23"/>
        <end position="208"/>
    </location>
</feature>
<comment type="caution">
    <text evidence="2">The sequence shown here is derived from an EMBL/GenBank/DDBJ whole genome shotgun (WGS) entry which is preliminary data.</text>
</comment>
<organism evidence="2 3">
    <name type="scientific">Synchytrium endobioticum</name>
    <dbReference type="NCBI Taxonomy" id="286115"/>
    <lineage>
        <taxon>Eukaryota</taxon>
        <taxon>Fungi</taxon>
        <taxon>Fungi incertae sedis</taxon>
        <taxon>Chytridiomycota</taxon>
        <taxon>Chytridiomycota incertae sedis</taxon>
        <taxon>Chytridiomycetes</taxon>
        <taxon>Synchytriales</taxon>
        <taxon>Synchytriaceae</taxon>
        <taxon>Synchytrium</taxon>
    </lineage>
</organism>
<keyword evidence="1" id="KW-0732">Signal</keyword>